<reference evidence="11" key="1">
    <citation type="submission" date="2023-11" db="EMBL/GenBank/DDBJ databases">
        <title>Genome assemblies of two species of porcelain crab, Petrolisthes cinctipes and Petrolisthes manimaculis (Anomura: Porcellanidae).</title>
        <authorList>
            <person name="Angst P."/>
        </authorList>
    </citation>
    <scope>NUCLEOTIDE SEQUENCE</scope>
    <source>
        <strain evidence="11">PB745_02</strain>
        <tissue evidence="11">Gill</tissue>
    </source>
</reference>
<comment type="caution">
    <text evidence="11">The sequence shown here is derived from an EMBL/GenBank/DDBJ whole genome shotgun (WGS) entry which is preliminary data.</text>
</comment>
<organism evidence="11 12">
    <name type="scientific">Petrolisthes manimaculis</name>
    <dbReference type="NCBI Taxonomy" id="1843537"/>
    <lineage>
        <taxon>Eukaryota</taxon>
        <taxon>Metazoa</taxon>
        <taxon>Ecdysozoa</taxon>
        <taxon>Arthropoda</taxon>
        <taxon>Crustacea</taxon>
        <taxon>Multicrustacea</taxon>
        <taxon>Malacostraca</taxon>
        <taxon>Eumalacostraca</taxon>
        <taxon>Eucarida</taxon>
        <taxon>Decapoda</taxon>
        <taxon>Pleocyemata</taxon>
        <taxon>Anomura</taxon>
        <taxon>Galatheoidea</taxon>
        <taxon>Porcellanidae</taxon>
        <taxon>Petrolisthes</taxon>
    </lineage>
</organism>
<evidence type="ECO:0000256" key="9">
    <source>
        <dbReference type="SAM" id="Coils"/>
    </source>
</evidence>
<accession>A0AAE1PIR4</accession>
<feature type="coiled-coil region" evidence="9">
    <location>
        <begin position="662"/>
        <end position="734"/>
    </location>
</feature>
<dbReference type="PANTHER" id="PTHR47968:SF75">
    <property type="entry name" value="CENTROMERE-ASSOCIATED PROTEIN E"/>
    <property type="match status" value="1"/>
</dbReference>
<protein>
    <recommendedName>
        <fullName evidence="8">Kinesin-like protein</fullName>
    </recommendedName>
</protein>
<dbReference type="GO" id="GO:0005874">
    <property type="term" value="C:microtubule"/>
    <property type="evidence" value="ECO:0007669"/>
    <property type="project" value="UniProtKB-KW"/>
</dbReference>
<dbReference type="InterPro" id="IPR019821">
    <property type="entry name" value="Kinesin_motor_CS"/>
</dbReference>
<dbReference type="InterPro" id="IPR001752">
    <property type="entry name" value="Kinesin_motor_dom"/>
</dbReference>
<dbReference type="GO" id="GO:0005524">
    <property type="term" value="F:ATP binding"/>
    <property type="evidence" value="ECO:0007669"/>
    <property type="project" value="UniProtKB-UniRule"/>
</dbReference>
<dbReference type="PROSITE" id="PS50067">
    <property type="entry name" value="KINESIN_MOTOR_2"/>
    <property type="match status" value="1"/>
</dbReference>
<dbReference type="Gene3D" id="3.40.850.10">
    <property type="entry name" value="Kinesin motor domain"/>
    <property type="match status" value="1"/>
</dbReference>
<keyword evidence="12" id="KW-1185">Reference proteome</keyword>
<sequence>MSDNIVVGVRVRPPIAREEADRPAPLHWHITGTNTITQVDPANNNKVVAATPYAFDRVFGSEYGNEDVYAAVAQPIVESALTGFNGTVFAYGQTSSGKTYTMMGEKKNPGIIPLAIQNIFHTIQNTPDREYLIRVSYMEIYNENISDLIAEREKRGKSLSIREDTSGSVYVTDLKEECVNCEENLLALMRKGEKNRHVGVTNMNERSSRSHSIFRMIIESRERSEEDGVEEAVTVSHLNLVDLAGSENASQSGATGDRLKEGGFINKSLFMLGRVISQLSDGERHVNYRDSKLTRILQLSLGGNARTAIICTITPAAVEQTISTLRFASRAKSIKNKAIVNEVVSEAALLKRYAKEIKDLKRNLEHERKCDKAQEVEQVREMLDEEARKNLELLAKVNELKTKLIVSSLPRGKTPVVKKNRARRETWAAPAIAQAMRTSLAPMPFASNKMDLCFRRPELPPWTEHRNVSFGSSLSTDSPDKLSDCSITSDDFGTQDVSLVLNAAEQSKLACLETVFESPEPSNITTKRRRRKVKFDITPSPPTDTKEAACFTTTSPATPKREGMFSLAGTQTTPGTPAHVLRSRNLKLTEKLMVQDEWLSNWQEEMRDLQEFQKKEIRVLEESYENKIGNYKLLDPDVEQKQSLCQSLHDAQTLLMDANRALTERSQSNERLNHELEKVKEENERRGTCEQELITLRHQYNEIKKKYEDRESKLNQLENERNDFDMRMELKIAKQKQKEEDIRRSLEDAWQEIAAYEKSNMDEVKRRFQQNVELQKQLSDLSADADAQKKRQVY</sequence>
<keyword evidence="4 9" id="KW-0175">Coiled coil</keyword>
<dbReference type="SMART" id="SM00129">
    <property type="entry name" value="KISc"/>
    <property type="match status" value="1"/>
</dbReference>
<dbReference type="InterPro" id="IPR027640">
    <property type="entry name" value="Kinesin-like_fam"/>
</dbReference>
<dbReference type="Proteomes" id="UP001292094">
    <property type="component" value="Unassembled WGS sequence"/>
</dbReference>
<evidence type="ECO:0000256" key="2">
    <source>
        <dbReference type="ARBA" id="ARBA00022741"/>
    </source>
</evidence>
<evidence type="ECO:0000256" key="8">
    <source>
        <dbReference type="RuleBase" id="RU000394"/>
    </source>
</evidence>
<comment type="subcellular location">
    <subcellularLocation>
        <location evidence="1">Cytoplasm</location>
        <location evidence="1">Cytoskeleton</location>
    </subcellularLocation>
</comment>
<proteinExistence type="inferred from homology"/>
<dbReference type="PRINTS" id="PR00380">
    <property type="entry name" value="KINESINHEAVY"/>
</dbReference>
<dbReference type="GO" id="GO:0007018">
    <property type="term" value="P:microtubule-based movement"/>
    <property type="evidence" value="ECO:0007669"/>
    <property type="project" value="InterPro"/>
</dbReference>
<dbReference type="GO" id="GO:0003777">
    <property type="term" value="F:microtubule motor activity"/>
    <property type="evidence" value="ECO:0007669"/>
    <property type="project" value="InterPro"/>
</dbReference>
<keyword evidence="6" id="KW-0963">Cytoplasm</keyword>
<keyword evidence="8" id="KW-0493">Microtubule</keyword>
<comment type="similarity">
    <text evidence="7 8">Belongs to the TRAFAC class myosin-kinesin ATPase superfamily. Kinesin family.</text>
</comment>
<keyword evidence="6" id="KW-0206">Cytoskeleton</keyword>
<evidence type="ECO:0000256" key="1">
    <source>
        <dbReference type="ARBA" id="ARBA00004245"/>
    </source>
</evidence>
<dbReference type="GO" id="GO:0000278">
    <property type="term" value="P:mitotic cell cycle"/>
    <property type="evidence" value="ECO:0007669"/>
    <property type="project" value="TreeGrafter"/>
</dbReference>
<keyword evidence="2 7" id="KW-0547">Nucleotide-binding</keyword>
<evidence type="ECO:0000256" key="7">
    <source>
        <dbReference type="PROSITE-ProRule" id="PRU00283"/>
    </source>
</evidence>
<evidence type="ECO:0000256" key="5">
    <source>
        <dbReference type="ARBA" id="ARBA00023175"/>
    </source>
</evidence>
<dbReference type="CDD" id="cd01374">
    <property type="entry name" value="KISc_CENP_E"/>
    <property type="match status" value="1"/>
</dbReference>
<dbReference type="InterPro" id="IPR027417">
    <property type="entry name" value="P-loop_NTPase"/>
</dbReference>
<dbReference type="EMBL" id="JAWZYT010001752">
    <property type="protein sequence ID" value="KAK4309435.1"/>
    <property type="molecule type" value="Genomic_DNA"/>
</dbReference>
<evidence type="ECO:0000256" key="6">
    <source>
        <dbReference type="ARBA" id="ARBA00023212"/>
    </source>
</evidence>
<evidence type="ECO:0000256" key="3">
    <source>
        <dbReference type="ARBA" id="ARBA00022840"/>
    </source>
</evidence>
<evidence type="ECO:0000256" key="4">
    <source>
        <dbReference type="ARBA" id="ARBA00023054"/>
    </source>
</evidence>
<evidence type="ECO:0000313" key="11">
    <source>
        <dbReference type="EMBL" id="KAK4309435.1"/>
    </source>
</evidence>
<feature type="coiled-coil region" evidence="9">
    <location>
        <begin position="343"/>
        <end position="403"/>
    </location>
</feature>
<feature type="domain" description="Kinesin motor" evidence="10">
    <location>
        <begin position="4"/>
        <end position="334"/>
    </location>
</feature>
<gene>
    <name evidence="11" type="ORF">Pmani_018932</name>
</gene>
<keyword evidence="5 7" id="KW-0505">Motor protein</keyword>
<dbReference type="FunFam" id="3.40.850.10:FF:000177">
    <property type="entry name" value="Kinesin-like protein"/>
    <property type="match status" value="1"/>
</dbReference>
<name>A0AAE1PIR4_9EUCA</name>
<dbReference type="SUPFAM" id="SSF52540">
    <property type="entry name" value="P-loop containing nucleoside triphosphate hydrolases"/>
    <property type="match status" value="1"/>
</dbReference>
<evidence type="ECO:0000313" key="12">
    <source>
        <dbReference type="Proteomes" id="UP001292094"/>
    </source>
</evidence>
<dbReference type="GO" id="GO:0008017">
    <property type="term" value="F:microtubule binding"/>
    <property type="evidence" value="ECO:0007669"/>
    <property type="project" value="InterPro"/>
</dbReference>
<dbReference type="Pfam" id="PF00225">
    <property type="entry name" value="Kinesin"/>
    <property type="match status" value="1"/>
</dbReference>
<keyword evidence="3 7" id="KW-0067">ATP-binding</keyword>
<dbReference type="PANTHER" id="PTHR47968">
    <property type="entry name" value="CENTROMERE PROTEIN E"/>
    <property type="match status" value="1"/>
</dbReference>
<feature type="binding site" evidence="7">
    <location>
        <begin position="92"/>
        <end position="99"/>
    </location>
    <ligand>
        <name>ATP</name>
        <dbReference type="ChEBI" id="CHEBI:30616"/>
    </ligand>
</feature>
<dbReference type="PROSITE" id="PS00411">
    <property type="entry name" value="KINESIN_MOTOR_1"/>
    <property type="match status" value="1"/>
</dbReference>
<dbReference type="AlphaFoldDB" id="A0AAE1PIR4"/>
<evidence type="ECO:0000259" key="10">
    <source>
        <dbReference type="PROSITE" id="PS50067"/>
    </source>
</evidence>
<dbReference type="InterPro" id="IPR036961">
    <property type="entry name" value="Kinesin_motor_dom_sf"/>
</dbReference>